<dbReference type="STRING" id="660521.SAMN04487949_0009"/>
<organism evidence="4 5">
    <name type="scientific">Halogranum gelatinilyticum</name>
    <dbReference type="NCBI Taxonomy" id="660521"/>
    <lineage>
        <taxon>Archaea</taxon>
        <taxon>Methanobacteriati</taxon>
        <taxon>Methanobacteriota</taxon>
        <taxon>Stenosarchaea group</taxon>
        <taxon>Halobacteria</taxon>
        <taxon>Halobacteriales</taxon>
        <taxon>Haloferacaceae</taxon>
    </lineage>
</organism>
<keyword evidence="1" id="KW-0805">Transcription regulation</keyword>
<dbReference type="RefSeq" id="WP_089700255.1">
    <property type="nucleotide sequence ID" value="NZ_FNHL01000010.1"/>
</dbReference>
<accession>A0A1H0ADJ9</accession>
<name>A0A1H0ADJ9_9EURY</name>
<evidence type="ECO:0000313" key="4">
    <source>
        <dbReference type="EMBL" id="SDN30786.1"/>
    </source>
</evidence>
<protein>
    <recommendedName>
        <fullName evidence="3">HTH bat-type domain-containing protein</fullName>
    </recommendedName>
</protein>
<dbReference type="PANTHER" id="PTHR34236:SF1">
    <property type="entry name" value="DIMETHYL SULFOXIDE REDUCTASE TRANSCRIPTIONAL ACTIVATOR"/>
    <property type="match status" value="1"/>
</dbReference>
<keyword evidence="5" id="KW-1185">Reference proteome</keyword>
<dbReference type="SUPFAM" id="SSF88659">
    <property type="entry name" value="Sigma3 and sigma4 domains of RNA polymerase sigma factors"/>
    <property type="match status" value="1"/>
</dbReference>
<dbReference type="Gene3D" id="1.10.10.10">
    <property type="entry name" value="Winged helix-like DNA-binding domain superfamily/Winged helix DNA-binding domain"/>
    <property type="match status" value="1"/>
</dbReference>
<proteinExistence type="predicted"/>
<evidence type="ECO:0000313" key="5">
    <source>
        <dbReference type="Proteomes" id="UP000199451"/>
    </source>
</evidence>
<dbReference type="EMBL" id="FNHL01000010">
    <property type="protein sequence ID" value="SDN30786.1"/>
    <property type="molecule type" value="Genomic_DNA"/>
</dbReference>
<evidence type="ECO:0000256" key="1">
    <source>
        <dbReference type="ARBA" id="ARBA00023015"/>
    </source>
</evidence>
<dbReference type="InterPro" id="IPR007050">
    <property type="entry name" value="HTH_bacterioopsin"/>
</dbReference>
<keyword evidence="2" id="KW-0804">Transcription</keyword>
<reference evidence="5" key="1">
    <citation type="submission" date="2016-10" db="EMBL/GenBank/DDBJ databases">
        <authorList>
            <person name="Varghese N."/>
            <person name="Submissions S."/>
        </authorList>
    </citation>
    <scope>NUCLEOTIDE SEQUENCE [LARGE SCALE GENOMIC DNA]</scope>
    <source>
        <strain evidence="5">CGMCC 1.10119</strain>
    </source>
</reference>
<dbReference type="AlphaFoldDB" id="A0A1H0ADJ9"/>
<dbReference type="Pfam" id="PF04967">
    <property type="entry name" value="HTH_10"/>
    <property type="match status" value="1"/>
</dbReference>
<feature type="domain" description="HTH bat-type" evidence="3">
    <location>
        <begin position="157"/>
        <end position="208"/>
    </location>
</feature>
<evidence type="ECO:0000259" key="3">
    <source>
        <dbReference type="Pfam" id="PF04967"/>
    </source>
</evidence>
<evidence type="ECO:0000256" key="2">
    <source>
        <dbReference type="ARBA" id="ARBA00023163"/>
    </source>
</evidence>
<dbReference type="InterPro" id="IPR013324">
    <property type="entry name" value="RNA_pol_sigma_r3/r4-like"/>
</dbReference>
<sequence length="213" mass="24449">MGFITEYTIQSPVLADTHERVPDMVLKMEDLQIIDEHSAKYIFWASGGDFHDFEDALAADPAVDQFAILTEIPSRRLYRVNFTVEARQKMTYPEASEFDIVFLGAHSTHDGVHFRAQVPTRRALHDFRERCLEMDIDFRLDSIYQEDDEGANSQYGLTDSQREALVLAYERGYFGTTRDASLEEIANELSISRQAFAGRLRRGHEQLIAHTLL</sequence>
<dbReference type="Proteomes" id="UP000199451">
    <property type="component" value="Unassembled WGS sequence"/>
</dbReference>
<gene>
    <name evidence="4" type="ORF">SAMN04487949_0009</name>
</gene>
<dbReference type="InterPro" id="IPR036388">
    <property type="entry name" value="WH-like_DNA-bd_sf"/>
</dbReference>
<dbReference type="PANTHER" id="PTHR34236">
    <property type="entry name" value="DIMETHYL SULFOXIDE REDUCTASE TRANSCRIPTIONAL ACTIVATOR"/>
    <property type="match status" value="1"/>
</dbReference>